<keyword evidence="6" id="KW-1185">Reference proteome</keyword>
<dbReference type="AlphaFoldDB" id="A0A1I3QHP3"/>
<name>A0A1I3QHP3_9PLAN</name>
<dbReference type="InterPro" id="IPR024775">
    <property type="entry name" value="DinB-like"/>
</dbReference>
<dbReference type="PANTHER" id="PTHR37302:SF3">
    <property type="entry name" value="DAMAGE-INDUCIBLE PROTEIN DINB"/>
    <property type="match status" value="1"/>
</dbReference>
<dbReference type="Gene3D" id="1.20.120.450">
    <property type="entry name" value="dinb family like domain"/>
    <property type="match status" value="1"/>
</dbReference>
<sequence length="183" mass="20813">MQGMKLVQRLNQHRQWANERVLSTATDLTAEQLRQPFPIGQGSVWRSLLHLYAAEYVWLETLLGDDNALTPGDVRGQLPGNQLAGGIQTLDELIQHWQELAERWRVYLASLTDEQLDEVVYRISTSSGIGQRYGSRRSDVILHVCTHAQYTLAQVNNMFRQLHASTTDVMLITLARNESTPRS</sequence>
<evidence type="ECO:0000313" key="6">
    <source>
        <dbReference type="Proteomes" id="UP000199518"/>
    </source>
</evidence>
<evidence type="ECO:0000256" key="1">
    <source>
        <dbReference type="ARBA" id="ARBA00008635"/>
    </source>
</evidence>
<evidence type="ECO:0000256" key="2">
    <source>
        <dbReference type="ARBA" id="ARBA00022723"/>
    </source>
</evidence>
<dbReference type="Proteomes" id="UP000199518">
    <property type="component" value="Unassembled WGS sequence"/>
</dbReference>
<proteinExistence type="inferred from homology"/>
<organism evidence="5 6">
    <name type="scientific">Planctomicrobium piriforme</name>
    <dbReference type="NCBI Taxonomy" id="1576369"/>
    <lineage>
        <taxon>Bacteria</taxon>
        <taxon>Pseudomonadati</taxon>
        <taxon>Planctomycetota</taxon>
        <taxon>Planctomycetia</taxon>
        <taxon>Planctomycetales</taxon>
        <taxon>Planctomycetaceae</taxon>
        <taxon>Planctomicrobium</taxon>
    </lineage>
</organism>
<evidence type="ECO:0000313" key="5">
    <source>
        <dbReference type="EMBL" id="SFJ33052.1"/>
    </source>
</evidence>
<dbReference type="InterPro" id="IPR007837">
    <property type="entry name" value="DinB"/>
</dbReference>
<keyword evidence="2 3" id="KW-0479">Metal-binding</keyword>
<dbReference type="RefSeq" id="WP_092054889.1">
    <property type="nucleotide sequence ID" value="NZ_FOQD01000018.1"/>
</dbReference>
<evidence type="ECO:0000256" key="3">
    <source>
        <dbReference type="PIRSR" id="PIRSR607837-1"/>
    </source>
</evidence>
<feature type="domain" description="DinB-like" evidence="4">
    <location>
        <begin position="17"/>
        <end position="154"/>
    </location>
</feature>
<dbReference type="Pfam" id="PF12867">
    <property type="entry name" value="DinB_2"/>
    <property type="match status" value="1"/>
</dbReference>
<feature type="binding site" evidence="3">
    <location>
        <position position="147"/>
    </location>
    <ligand>
        <name>a divalent metal cation</name>
        <dbReference type="ChEBI" id="CHEBI:60240"/>
    </ligand>
</feature>
<dbReference type="EMBL" id="FOQD01000018">
    <property type="protein sequence ID" value="SFJ33052.1"/>
    <property type="molecule type" value="Genomic_DNA"/>
</dbReference>
<reference evidence="6" key="1">
    <citation type="submission" date="2016-10" db="EMBL/GenBank/DDBJ databases">
        <authorList>
            <person name="Varghese N."/>
            <person name="Submissions S."/>
        </authorList>
    </citation>
    <scope>NUCLEOTIDE SEQUENCE [LARGE SCALE GENOMIC DNA]</scope>
    <source>
        <strain evidence="6">DSM 26348</strain>
    </source>
</reference>
<accession>A0A1I3QHP3</accession>
<feature type="binding site" evidence="3">
    <location>
        <position position="50"/>
    </location>
    <ligand>
        <name>a divalent metal cation</name>
        <dbReference type="ChEBI" id="CHEBI:60240"/>
    </ligand>
</feature>
<dbReference type="PANTHER" id="PTHR37302">
    <property type="entry name" value="SLR1116 PROTEIN"/>
    <property type="match status" value="1"/>
</dbReference>
<gene>
    <name evidence="5" type="ORF">SAMN05421753_11883</name>
</gene>
<dbReference type="InterPro" id="IPR034660">
    <property type="entry name" value="DinB/YfiT-like"/>
</dbReference>
<evidence type="ECO:0000259" key="4">
    <source>
        <dbReference type="Pfam" id="PF12867"/>
    </source>
</evidence>
<dbReference type="OrthoDB" id="9811413at2"/>
<comment type="similarity">
    <text evidence="1">Belongs to the DinB family.</text>
</comment>
<dbReference type="SUPFAM" id="SSF109854">
    <property type="entry name" value="DinB/YfiT-like putative metalloenzymes"/>
    <property type="match status" value="1"/>
</dbReference>
<dbReference type="GO" id="GO:0046872">
    <property type="term" value="F:metal ion binding"/>
    <property type="evidence" value="ECO:0007669"/>
    <property type="project" value="UniProtKB-KW"/>
</dbReference>
<protein>
    <submittedName>
        <fullName evidence="5">Uncharacterized damage-inducible protein DinB (Forms a four-helix bundle)</fullName>
    </submittedName>
</protein>